<reference evidence="3 4" key="1">
    <citation type="journal article" date="2019" name="Int. J. Syst. Evol. Microbiol.">
        <title>The Global Catalogue of Microorganisms (GCM) 10K type strain sequencing project: providing services to taxonomists for standard genome sequencing and annotation.</title>
        <authorList>
            <consortium name="The Broad Institute Genomics Platform"/>
            <consortium name="The Broad Institute Genome Sequencing Center for Infectious Disease"/>
            <person name="Wu L."/>
            <person name="Ma J."/>
        </authorList>
    </citation>
    <scope>NUCLEOTIDE SEQUENCE [LARGE SCALE GENOMIC DNA]</scope>
    <source>
        <strain evidence="3 4">DT92</strain>
    </source>
</reference>
<keyword evidence="3" id="KW-0378">Hydrolase</keyword>
<keyword evidence="1" id="KW-0812">Transmembrane</keyword>
<keyword evidence="4" id="KW-1185">Reference proteome</keyword>
<dbReference type="Proteomes" id="UP001596368">
    <property type="component" value="Unassembled WGS sequence"/>
</dbReference>
<dbReference type="Pfam" id="PF02517">
    <property type="entry name" value="Rce1-like"/>
    <property type="match status" value="1"/>
</dbReference>
<feature type="transmembrane region" description="Helical" evidence="1">
    <location>
        <begin position="92"/>
        <end position="113"/>
    </location>
</feature>
<feature type="domain" description="CAAX prenyl protease 2/Lysostaphin resistance protein A-like" evidence="2">
    <location>
        <begin position="157"/>
        <end position="231"/>
    </location>
</feature>
<gene>
    <name evidence="3" type="ORF">ACFQRB_01150</name>
</gene>
<feature type="transmembrane region" description="Helical" evidence="1">
    <location>
        <begin position="15"/>
        <end position="41"/>
    </location>
</feature>
<feature type="transmembrane region" description="Helical" evidence="1">
    <location>
        <begin position="167"/>
        <end position="186"/>
    </location>
</feature>
<accession>A0ABD5XKU2</accession>
<evidence type="ECO:0000259" key="2">
    <source>
        <dbReference type="Pfam" id="PF02517"/>
    </source>
</evidence>
<name>A0ABD5XKU2_9EURY</name>
<dbReference type="GO" id="GO:0080120">
    <property type="term" value="P:CAAX-box protein maturation"/>
    <property type="evidence" value="ECO:0007669"/>
    <property type="project" value="UniProtKB-ARBA"/>
</dbReference>
<dbReference type="AlphaFoldDB" id="A0ABD5XKU2"/>
<keyword evidence="1" id="KW-1133">Transmembrane helix</keyword>
<evidence type="ECO:0000256" key="1">
    <source>
        <dbReference type="SAM" id="Phobius"/>
    </source>
</evidence>
<evidence type="ECO:0000313" key="3">
    <source>
        <dbReference type="EMBL" id="MFC7135593.1"/>
    </source>
</evidence>
<dbReference type="GO" id="GO:0004175">
    <property type="term" value="F:endopeptidase activity"/>
    <property type="evidence" value="ECO:0007669"/>
    <property type="project" value="UniProtKB-ARBA"/>
</dbReference>
<proteinExistence type="predicted"/>
<feature type="transmembrane region" description="Helical" evidence="1">
    <location>
        <begin position="48"/>
        <end position="67"/>
    </location>
</feature>
<dbReference type="EMBL" id="JBHSZG010000001">
    <property type="protein sequence ID" value="MFC7135593.1"/>
    <property type="molecule type" value="Genomic_DNA"/>
</dbReference>
<protein>
    <submittedName>
        <fullName evidence="3">CPBP family intramembrane glutamic endopeptidase</fullName>
        <ecNumber evidence="3">3.4.-.-</ecNumber>
    </submittedName>
</protein>
<keyword evidence="1" id="KW-0472">Membrane</keyword>
<comment type="caution">
    <text evidence="3">The sequence shown here is derived from an EMBL/GenBank/DDBJ whole genome shotgun (WGS) entry which is preliminary data.</text>
</comment>
<feature type="transmembrane region" description="Helical" evidence="1">
    <location>
        <begin position="192"/>
        <end position="212"/>
    </location>
</feature>
<feature type="transmembrane region" description="Helical" evidence="1">
    <location>
        <begin position="219"/>
        <end position="239"/>
    </location>
</feature>
<dbReference type="EC" id="3.4.-.-" evidence="3"/>
<organism evidence="3 4">
    <name type="scientific">Halobaculum litoreum</name>
    <dbReference type="NCBI Taxonomy" id="3031998"/>
    <lineage>
        <taxon>Archaea</taxon>
        <taxon>Methanobacteriati</taxon>
        <taxon>Methanobacteriota</taxon>
        <taxon>Stenosarchaea group</taxon>
        <taxon>Halobacteria</taxon>
        <taxon>Halobacteriales</taxon>
        <taxon>Haloferacaceae</taxon>
        <taxon>Halobaculum</taxon>
    </lineage>
</organism>
<dbReference type="InterPro" id="IPR003675">
    <property type="entry name" value="Rce1/LyrA-like_dom"/>
</dbReference>
<evidence type="ECO:0000313" key="4">
    <source>
        <dbReference type="Proteomes" id="UP001596368"/>
    </source>
</evidence>
<sequence>MVTVPANVRAVASGYGLGIGGAVLAAVLSLAGILVLALVGVASLPARLAVLFVLGQYVPFIGFPIAYLRWRGFDWGGIRDYFGVEVPSLREVGIVVAGFFAVLVLTLGTAVVVTQVLGLEPANNSTGELAQDALDRAAAGARVAGRHRPQRGDAVPGTVQNRLRESLPAGAAIVLTAALFAAVHVTALTGSLGARGTTIVILFVPSLVFGVVYEYTRNLVVPALIHGIWNSFVFGSIYVSTQFGPGTAAALLGL</sequence>